<keyword evidence="3" id="KW-0378">Hydrolase</keyword>
<dbReference type="Gene3D" id="3.40.710.10">
    <property type="entry name" value="DD-peptidase/beta-lactamase superfamily"/>
    <property type="match status" value="1"/>
</dbReference>
<organism evidence="3 4">
    <name type="scientific">Pilimelia columellifera subsp. columellifera</name>
    <dbReference type="NCBI Taxonomy" id="706583"/>
    <lineage>
        <taxon>Bacteria</taxon>
        <taxon>Bacillati</taxon>
        <taxon>Actinomycetota</taxon>
        <taxon>Actinomycetes</taxon>
        <taxon>Micromonosporales</taxon>
        <taxon>Micromonosporaceae</taxon>
        <taxon>Pilimelia</taxon>
    </lineage>
</organism>
<keyword evidence="1" id="KW-0732">Signal</keyword>
<comment type="caution">
    <text evidence="3">The sequence shown here is derived from an EMBL/GenBank/DDBJ whole genome shotgun (WGS) entry which is preliminary data.</text>
</comment>
<protein>
    <submittedName>
        <fullName evidence="3">Serine hydrolase domain-containing protein</fullName>
    </submittedName>
</protein>
<dbReference type="PANTHER" id="PTHR46825">
    <property type="entry name" value="D-ALANYL-D-ALANINE-CARBOXYPEPTIDASE/ENDOPEPTIDASE AMPH"/>
    <property type="match status" value="1"/>
</dbReference>
<dbReference type="RefSeq" id="WP_344171090.1">
    <property type="nucleotide sequence ID" value="NZ_BAAARY010000006.1"/>
</dbReference>
<dbReference type="GO" id="GO:0016787">
    <property type="term" value="F:hydrolase activity"/>
    <property type="evidence" value="ECO:0007669"/>
    <property type="project" value="UniProtKB-KW"/>
</dbReference>
<evidence type="ECO:0000259" key="2">
    <source>
        <dbReference type="Pfam" id="PF00144"/>
    </source>
</evidence>
<feature type="domain" description="Beta-lactamase-related" evidence="2">
    <location>
        <begin position="61"/>
        <end position="365"/>
    </location>
</feature>
<evidence type="ECO:0000313" key="4">
    <source>
        <dbReference type="Proteomes" id="UP001499978"/>
    </source>
</evidence>
<evidence type="ECO:0000256" key="1">
    <source>
        <dbReference type="SAM" id="SignalP"/>
    </source>
</evidence>
<dbReference type="Pfam" id="PF00144">
    <property type="entry name" value="Beta-lactamase"/>
    <property type="match status" value="1"/>
</dbReference>
<evidence type="ECO:0000313" key="3">
    <source>
        <dbReference type="EMBL" id="GAA2520486.1"/>
    </source>
</evidence>
<gene>
    <name evidence="3" type="ORF">GCM10010201_17540</name>
</gene>
<dbReference type="InterPro" id="IPR050491">
    <property type="entry name" value="AmpC-like"/>
</dbReference>
<feature type="chain" id="PRO_5047436203" evidence="1">
    <location>
        <begin position="27"/>
        <end position="421"/>
    </location>
</feature>
<dbReference type="EMBL" id="BAAARY010000006">
    <property type="protein sequence ID" value="GAA2520486.1"/>
    <property type="molecule type" value="Genomic_DNA"/>
</dbReference>
<accession>A0ABP6AQ46</accession>
<keyword evidence="4" id="KW-1185">Reference proteome</keyword>
<reference evidence="4" key="1">
    <citation type="journal article" date="2019" name="Int. J. Syst. Evol. Microbiol.">
        <title>The Global Catalogue of Microorganisms (GCM) 10K type strain sequencing project: providing services to taxonomists for standard genome sequencing and annotation.</title>
        <authorList>
            <consortium name="The Broad Institute Genomics Platform"/>
            <consortium name="The Broad Institute Genome Sequencing Center for Infectious Disease"/>
            <person name="Wu L."/>
            <person name="Ma J."/>
        </authorList>
    </citation>
    <scope>NUCLEOTIDE SEQUENCE [LARGE SCALE GENOMIC DNA]</scope>
    <source>
        <strain evidence="4">JCM 3367</strain>
    </source>
</reference>
<dbReference type="PANTHER" id="PTHR46825:SF7">
    <property type="entry name" value="D-ALANYL-D-ALANINE CARBOXYPEPTIDASE"/>
    <property type="match status" value="1"/>
</dbReference>
<dbReference type="InterPro" id="IPR001466">
    <property type="entry name" value="Beta-lactam-related"/>
</dbReference>
<feature type="signal peptide" evidence="1">
    <location>
        <begin position="1"/>
        <end position="26"/>
    </location>
</feature>
<sequence>MRKAFLGVLVGALAASPVVVPVVAVAAPATDTDIVAGRSGDTSAKYDRAAHLQKLLDAEHAAGMIGVLARVRDSRWSWSGAAGVARLDDGAPMRPRLRHRVGSITKSFVATAVLQLVGERRVRLDEPIATYLPNALPTELGAKITVRHLLQHTSGLGNYTSALLTGPEAIEKAQITTYRPAELMAMGLTLPATNEPGAAWSYSNTNYILLGMLLERVTGRSVATEVRRRVLWPLRMRDTYFPGTQPRIRGPHGGAYVPWTDDKPRDFVNFNMSWAGAAGELVSTAKDLDRFYAALLGGQLLRPAQLTEMLRTVPFDPARPELGGYGLGVFNTNLPCGSFWGHNGGVIGHTTVSLHSPDGRRGVTLGENLNFYGEGDEHPIDVARAKFITTALCGSEAPTGAARSLGEALRATADGSPSAHR</sequence>
<dbReference type="SUPFAM" id="SSF56601">
    <property type="entry name" value="beta-lactamase/transpeptidase-like"/>
    <property type="match status" value="1"/>
</dbReference>
<dbReference type="InterPro" id="IPR012338">
    <property type="entry name" value="Beta-lactam/transpept-like"/>
</dbReference>
<name>A0ABP6AQ46_9ACTN</name>
<dbReference type="Proteomes" id="UP001499978">
    <property type="component" value="Unassembled WGS sequence"/>
</dbReference>
<proteinExistence type="predicted"/>